<protein>
    <recommendedName>
        <fullName evidence="7">Heme peroxidase</fullName>
    </recommendedName>
</protein>
<dbReference type="PANTHER" id="PTHR11475:SF4">
    <property type="entry name" value="CHORION PEROXIDASE"/>
    <property type="match status" value="1"/>
</dbReference>
<sequence length="696" mass="74153">MKKALLSTVALLALNASALAGGSHANPDYPSPAAMSRAGVNVNLGGFGRIFAVRNPGAPDGLLPHPSPRYDLVRLANRMFTEAEANEDPSDLPAAYVFLGQFVDHDITFDTVTSFNALAPDRDFQNARTADLDLDCVYGGGPERTPFLYNGPYLRVGAITVYGDDARRRHDLLRAPRPGNPVAVIGDPRNDENFVISNVQQAFIAFHNRMVDRILEERAEEARQLVARAGGNGGGESAYESTGRPVGQYGTAPGGSLAQLVASSINESGPRRESTGTQVDRQLVLEIAEENGLVSEILDEAREATIHHYHRMLAEDFIPRLIGIRRTQDILENGRDFYFPNGFRNLDGTTVEPFIPLEFAAAGYRFMHSMVPGRLTIRAGNNGEVIADIFGGGQSDPNVLTPRGFTPTRTDQGSLAIDWNRLAPIHGSPSIVTRARRIDPLLANPLSQLVAAGIVGAGGQGNLAARNLSRGRTYLLPAGQTLAQVILAKLEERGVLGTIYPGGRSAADYILPADDVTKESLAINVTPLWYYVLQEASEYGASFDSNVRRESAGGATASAADIGMMGLPDTVALTAGAQRESARGGGGARMGGATLGPVGATIVGEVLLGLIDYHRETTGLGIDLNTTFDYQDLGYNSPPIAEGDLPAMTETVVSAGGQSFGRRYLLRNFLHDAGVSTPVDEADVCPGVATRQEDGC</sequence>
<dbReference type="EMBL" id="QHHQ01000003">
    <property type="protein sequence ID" value="RAI00601.1"/>
    <property type="molecule type" value="Genomic_DNA"/>
</dbReference>
<dbReference type="AlphaFoldDB" id="A0A8B2NW74"/>
<comment type="caution">
    <text evidence="5">The sequence shown here is derived from an EMBL/GenBank/DDBJ whole genome shotgun (WGS) entry which is preliminary data.</text>
</comment>
<name>A0A8B2NW74_9HYPH</name>
<dbReference type="InterPro" id="IPR037120">
    <property type="entry name" value="Haem_peroxidase_sf_animal"/>
</dbReference>
<keyword evidence="4" id="KW-0732">Signal</keyword>
<organism evidence="5 6">
    <name type="scientific">Acuticoccus sediminis</name>
    <dbReference type="NCBI Taxonomy" id="2184697"/>
    <lineage>
        <taxon>Bacteria</taxon>
        <taxon>Pseudomonadati</taxon>
        <taxon>Pseudomonadota</taxon>
        <taxon>Alphaproteobacteria</taxon>
        <taxon>Hyphomicrobiales</taxon>
        <taxon>Amorphaceae</taxon>
        <taxon>Acuticoccus</taxon>
    </lineage>
</organism>
<dbReference type="GO" id="GO:0020037">
    <property type="term" value="F:heme binding"/>
    <property type="evidence" value="ECO:0007669"/>
    <property type="project" value="InterPro"/>
</dbReference>
<dbReference type="Gene3D" id="1.10.640.10">
    <property type="entry name" value="Haem peroxidase domain superfamily, animal type"/>
    <property type="match status" value="1"/>
</dbReference>
<evidence type="ECO:0008006" key="7">
    <source>
        <dbReference type="Google" id="ProtNLM"/>
    </source>
</evidence>
<evidence type="ECO:0000256" key="2">
    <source>
        <dbReference type="ARBA" id="ARBA00022525"/>
    </source>
</evidence>
<evidence type="ECO:0000256" key="3">
    <source>
        <dbReference type="ARBA" id="ARBA00023180"/>
    </source>
</evidence>
<dbReference type="InterPro" id="IPR010255">
    <property type="entry name" value="Haem_peroxidase_sf"/>
</dbReference>
<accession>A0A8B2NW74</accession>
<feature type="signal peptide" evidence="4">
    <location>
        <begin position="1"/>
        <end position="20"/>
    </location>
</feature>
<evidence type="ECO:0000313" key="5">
    <source>
        <dbReference type="EMBL" id="RAI00601.1"/>
    </source>
</evidence>
<evidence type="ECO:0000256" key="1">
    <source>
        <dbReference type="ARBA" id="ARBA00004613"/>
    </source>
</evidence>
<gene>
    <name evidence="5" type="ORF">DLJ53_15190</name>
</gene>
<feature type="chain" id="PRO_5032876783" description="Heme peroxidase" evidence="4">
    <location>
        <begin position="21"/>
        <end position="696"/>
    </location>
</feature>
<dbReference type="Proteomes" id="UP000249590">
    <property type="component" value="Unassembled WGS sequence"/>
</dbReference>
<evidence type="ECO:0000313" key="6">
    <source>
        <dbReference type="Proteomes" id="UP000249590"/>
    </source>
</evidence>
<keyword evidence="2" id="KW-0964">Secreted</keyword>
<dbReference type="Pfam" id="PF03098">
    <property type="entry name" value="An_peroxidase"/>
    <property type="match status" value="1"/>
</dbReference>
<dbReference type="GO" id="GO:0005576">
    <property type="term" value="C:extracellular region"/>
    <property type="evidence" value="ECO:0007669"/>
    <property type="project" value="UniProtKB-SubCell"/>
</dbReference>
<comment type="subcellular location">
    <subcellularLocation>
        <location evidence="1">Secreted</location>
    </subcellularLocation>
</comment>
<dbReference type="GO" id="GO:0006979">
    <property type="term" value="P:response to oxidative stress"/>
    <property type="evidence" value="ECO:0007669"/>
    <property type="project" value="InterPro"/>
</dbReference>
<evidence type="ECO:0000256" key="4">
    <source>
        <dbReference type="SAM" id="SignalP"/>
    </source>
</evidence>
<dbReference type="GO" id="GO:0004601">
    <property type="term" value="F:peroxidase activity"/>
    <property type="evidence" value="ECO:0007669"/>
    <property type="project" value="InterPro"/>
</dbReference>
<keyword evidence="3" id="KW-0325">Glycoprotein</keyword>
<keyword evidence="6" id="KW-1185">Reference proteome</keyword>
<dbReference type="PANTHER" id="PTHR11475">
    <property type="entry name" value="OXIDASE/PEROXIDASE"/>
    <property type="match status" value="1"/>
</dbReference>
<dbReference type="SUPFAM" id="SSF48113">
    <property type="entry name" value="Heme-dependent peroxidases"/>
    <property type="match status" value="1"/>
</dbReference>
<proteinExistence type="predicted"/>
<dbReference type="InterPro" id="IPR019791">
    <property type="entry name" value="Haem_peroxidase_animal"/>
</dbReference>
<reference evidence="5 6" key="1">
    <citation type="submission" date="2018-05" db="EMBL/GenBank/DDBJ databases">
        <title>Acuticoccus sediminis sp. nov., isolated from deep-sea sediment of Indian Ocean.</title>
        <authorList>
            <person name="Liu X."/>
            <person name="Lai Q."/>
            <person name="Du Y."/>
            <person name="Sun F."/>
            <person name="Zhang X."/>
            <person name="Wang S."/>
            <person name="Shao Z."/>
        </authorList>
    </citation>
    <scope>NUCLEOTIDE SEQUENCE [LARGE SCALE GENOMIC DNA]</scope>
    <source>
        <strain evidence="5 6">PTG4-2</strain>
    </source>
</reference>